<protein>
    <submittedName>
        <fullName evidence="1">Uncharacterized protein</fullName>
    </submittedName>
</protein>
<dbReference type="InParanoid" id="A0A166B1Y0"/>
<reference evidence="1 2" key="1">
    <citation type="journal article" date="2016" name="Mol. Biol. Evol.">
        <title>Comparative Genomics of Early-Diverging Mushroom-Forming Fungi Provides Insights into the Origins of Lignocellulose Decay Capabilities.</title>
        <authorList>
            <person name="Nagy L.G."/>
            <person name="Riley R."/>
            <person name="Tritt A."/>
            <person name="Adam C."/>
            <person name="Daum C."/>
            <person name="Floudas D."/>
            <person name="Sun H."/>
            <person name="Yadav J.S."/>
            <person name="Pangilinan J."/>
            <person name="Larsson K.H."/>
            <person name="Matsuura K."/>
            <person name="Barry K."/>
            <person name="Labutti K."/>
            <person name="Kuo R."/>
            <person name="Ohm R.A."/>
            <person name="Bhattacharya S.S."/>
            <person name="Shirouzu T."/>
            <person name="Yoshinaga Y."/>
            <person name="Martin F.M."/>
            <person name="Grigoriev I.V."/>
            <person name="Hibbett D.S."/>
        </authorList>
    </citation>
    <scope>NUCLEOTIDE SEQUENCE [LARGE SCALE GENOMIC DNA]</scope>
    <source>
        <strain evidence="1 2">HHB12029</strain>
    </source>
</reference>
<accession>A0A166B1Y0</accession>
<keyword evidence="2" id="KW-1185">Reference proteome</keyword>
<dbReference type="EMBL" id="KV425933">
    <property type="protein sequence ID" value="KZV97179.1"/>
    <property type="molecule type" value="Genomic_DNA"/>
</dbReference>
<name>A0A166B1Y0_EXIGL</name>
<proteinExistence type="predicted"/>
<sequence length="210" mass="22670">MEGALCFTPGRGRVNPADASTCDAKACGSFHIGSPAEITMLKQGVDTTCASDAESDWGGVTCGLVLNPTDRITFTQVSGTLAGYWTQNAICAADPNTNGCTGDAVSDNADTHCCGCVDWQNVLSPGAVPRPCKNNNPLWDTKIQPTLEWLRRVLLMHMLIPSVLETSQEVLAAHTTILCRRQVVFCDTHGGWNTEKYMVELCPGDVYWDV</sequence>
<dbReference type="OrthoDB" id="430315at2759"/>
<dbReference type="Proteomes" id="UP000077266">
    <property type="component" value="Unassembled WGS sequence"/>
</dbReference>
<dbReference type="AlphaFoldDB" id="A0A166B1Y0"/>
<organism evidence="1 2">
    <name type="scientific">Exidia glandulosa HHB12029</name>
    <dbReference type="NCBI Taxonomy" id="1314781"/>
    <lineage>
        <taxon>Eukaryota</taxon>
        <taxon>Fungi</taxon>
        <taxon>Dikarya</taxon>
        <taxon>Basidiomycota</taxon>
        <taxon>Agaricomycotina</taxon>
        <taxon>Agaricomycetes</taxon>
        <taxon>Auriculariales</taxon>
        <taxon>Exidiaceae</taxon>
        <taxon>Exidia</taxon>
    </lineage>
</organism>
<evidence type="ECO:0000313" key="1">
    <source>
        <dbReference type="EMBL" id="KZV97179.1"/>
    </source>
</evidence>
<dbReference type="STRING" id="1314781.A0A166B1Y0"/>
<evidence type="ECO:0000313" key="2">
    <source>
        <dbReference type="Proteomes" id="UP000077266"/>
    </source>
</evidence>
<gene>
    <name evidence="1" type="ORF">EXIGLDRAFT_833033</name>
</gene>